<feature type="compositionally biased region" description="Gly residues" evidence="1">
    <location>
        <begin position="399"/>
        <end position="412"/>
    </location>
</feature>
<name>A0A836C2B9_9CHLO</name>
<evidence type="ECO:0000256" key="1">
    <source>
        <dbReference type="SAM" id="MobiDB-lite"/>
    </source>
</evidence>
<feature type="region of interest" description="Disordered" evidence="1">
    <location>
        <begin position="340"/>
        <end position="423"/>
    </location>
</feature>
<feature type="compositionally biased region" description="Polar residues" evidence="1">
    <location>
        <begin position="623"/>
        <end position="633"/>
    </location>
</feature>
<dbReference type="GO" id="GO:0005524">
    <property type="term" value="F:ATP binding"/>
    <property type="evidence" value="ECO:0007669"/>
    <property type="project" value="InterPro"/>
</dbReference>
<dbReference type="EMBL" id="JAEHOE010000013">
    <property type="protein sequence ID" value="KAG2497680.1"/>
    <property type="molecule type" value="Genomic_DNA"/>
</dbReference>
<feature type="compositionally biased region" description="Low complexity" evidence="1">
    <location>
        <begin position="523"/>
        <end position="537"/>
    </location>
</feature>
<reference evidence="3" key="1">
    <citation type="journal article" date="2020" name="bioRxiv">
        <title>Comparative genomics of Chlamydomonas.</title>
        <authorList>
            <person name="Craig R.J."/>
            <person name="Hasan A.R."/>
            <person name="Ness R.W."/>
            <person name="Keightley P.D."/>
        </authorList>
    </citation>
    <scope>NUCLEOTIDE SEQUENCE</scope>
    <source>
        <strain evidence="3">CCAP 11/70</strain>
    </source>
</reference>
<evidence type="ECO:0000259" key="2">
    <source>
        <dbReference type="PROSITE" id="PS50011"/>
    </source>
</evidence>
<organism evidence="3 4">
    <name type="scientific">Edaphochlamys debaryana</name>
    <dbReference type="NCBI Taxonomy" id="47281"/>
    <lineage>
        <taxon>Eukaryota</taxon>
        <taxon>Viridiplantae</taxon>
        <taxon>Chlorophyta</taxon>
        <taxon>core chlorophytes</taxon>
        <taxon>Chlorophyceae</taxon>
        <taxon>CS clade</taxon>
        <taxon>Chlamydomonadales</taxon>
        <taxon>Chlamydomonadales incertae sedis</taxon>
        <taxon>Edaphochlamys</taxon>
    </lineage>
</organism>
<dbReference type="GO" id="GO:0004674">
    <property type="term" value="F:protein serine/threonine kinase activity"/>
    <property type="evidence" value="ECO:0007669"/>
    <property type="project" value="TreeGrafter"/>
</dbReference>
<feature type="region of interest" description="Disordered" evidence="1">
    <location>
        <begin position="717"/>
        <end position="742"/>
    </location>
</feature>
<feature type="region of interest" description="Disordered" evidence="1">
    <location>
        <begin position="671"/>
        <end position="702"/>
    </location>
</feature>
<feature type="compositionally biased region" description="Pro residues" evidence="1">
    <location>
        <begin position="1132"/>
        <end position="1143"/>
    </location>
</feature>
<dbReference type="InterPro" id="IPR051681">
    <property type="entry name" value="Ser/Thr_Kinases-Pseudokinases"/>
</dbReference>
<gene>
    <name evidence="3" type="ORF">HYH03_004417</name>
</gene>
<dbReference type="InterPro" id="IPR000719">
    <property type="entry name" value="Prot_kinase_dom"/>
</dbReference>
<dbReference type="SUPFAM" id="SSF56112">
    <property type="entry name" value="Protein kinase-like (PK-like)"/>
    <property type="match status" value="1"/>
</dbReference>
<dbReference type="Gene3D" id="1.10.510.10">
    <property type="entry name" value="Transferase(Phosphotransferase) domain 1"/>
    <property type="match status" value="1"/>
</dbReference>
<feature type="region of interest" description="Disordered" evidence="1">
    <location>
        <begin position="884"/>
        <end position="947"/>
    </location>
</feature>
<accession>A0A836C2B9</accession>
<feature type="region of interest" description="Disordered" evidence="1">
    <location>
        <begin position="771"/>
        <end position="819"/>
    </location>
</feature>
<protein>
    <recommendedName>
        <fullName evidence="2">Protein kinase domain-containing protein</fullName>
    </recommendedName>
</protein>
<evidence type="ECO:0000313" key="4">
    <source>
        <dbReference type="Proteomes" id="UP000612055"/>
    </source>
</evidence>
<feature type="compositionally biased region" description="Low complexity" evidence="1">
    <location>
        <begin position="607"/>
        <end position="617"/>
    </location>
</feature>
<feature type="compositionally biased region" description="Low complexity" evidence="1">
    <location>
        <begin position="676"/>
        <end position="694"/>
    </location>
</feature>
<evidence type="ECO:0000313" key="3">
    <source>
        <dbReference type="EMBL" id="KAG2497680.1"/>
    </source>
</evidence>
<dbReference type="PANTHER" id="PTHR44329">
    <property type="entry name" value="SERINE/THREONINE-PROTEIN KINASE TNNI3K-RELATED"/>
    <property type="match status" value="1"/>
</dbReference>
<feature type="region of interest" description="Disordered" evidence="1">
    <location>
        <begin position="1108"/>
        <end position="1143"/>
    </location>
</feature>
<keyword evidence="4" id="KW-1185">Reference proteome</keyword>
<comment type="caution">
    <text evidence="3">The sequence shown here is derived from an EMBL/GenBank/DDBJ whole genome shotgun (WGS) entry which is preliminary data.</text>
</comment>
<feature type="region of interest" description="Disordered" evidence="1">
    <location>
        <begin position="606"/>
        <end position="643"/>
    </location>
</feature>
<dbReference type="PANTHER" id="PTHR44329:SF214">
    <property type="entry name" value="PROTEIN KINASE DOMAIN-CONTAINING PROTEIN"/>
    <property type="match status" value="1"/>
</dbReference>
<dbReference type="Gene3D" id="3.30.200.20">
    <property type="entry name" value="Phosphorylase Kinase, domain 1"/>
    <property type="match status" value="1"/>
</dbReference>
<dbReference type="OrthoDB" id="538877at2759"/>
<dbReference type="InterPro" id="IPR008271">
    <property type="entry name" value="Ser/Thr_kinase_AS"/>
</dbReference>
<dbReference type="PROSITE" id="PS50011">
    <property type="entry name" value="PROTEIN_KINASE_DOM"/>
    <property type="match status" value="1"/>
</dbReference>
<dbReference type="Pfam" id="PF00069">
    <property type="entry name" value="Pkinase"/>
    <property type="match status" value="1"/>
</dbReference>
<dbReference type="PROSITE" id="PS00108">
    <property type="entry name" value="PROTEIN_KINASE_ST"/>
    <property type="match status" value="1"/>
</dbReference>
<feature type="region of interest" description="Disordered" evidence="1">
    <location>
        <begin position="259"/>
        <end position="307"/>
    </location>
</feature>
<feature type="region of interest" description="Disordered" evidence="1">
    <location>
        <begin position="516"/>
        <end position="556"/>
    </location>
</feature>
<feature type="domain" description="Protein kinase" evidence="2">
    <location>
        <begin position="1050"/>
        <end position="1450"/>
    </location>
</feature>
<dbReference type="Proteomes" id="UP000612055">
    <property type="component" value="Unassembled WGS sequence"/>
</dbReference>
<sequence length="1450" mass="146367">MSVAPSASKRGLLLLYAADGSYAVVVHSAGPGAELLPAGSVEAVGSCAPEAGPWPGQTLAPSSHARVLETGLPVAHSDTRGPAKPLPPDFQALMVQYRAKGPQLLPGPSAALPQPSSSRTPGAAPPLTLLLLPLRRGAGVYGSLLIMAPEAALAAALQSPPCEPLYDTSELVGLAGFLSGVLLAGPTALAVLQEAAEAAAQLRGARCVDQAVGALVRGVQAGLRAAWRLDLEVLPAVAFPGAGMVACFHAQTQHVPGSPSLGSLSLTPAQHASPAANHPDSHGAASSLGLCGSQPCSGPPPPPSIAQTVRWMTGVDEGSAARLSTLSCSPPLATALPERRLFPVPSSGPGGIGCKSEGPGSRPSRRPPLRHASGPVESPSTRVLASKPRPALSPQPSGTVGGVDSGVGGGAQGRTFGSLSPLPPPSLSGRAALAAASPAPVRVRAVTTSLAQTLLAQRLEAAGPAAAVAAAAAEASNAAGSGAAAAYSAPAAAPAASASAARVAALLLRRAGSGATLTKGGHAASSADSSARVLAGPAGPGAGPGAPEQGQQEARSWAAVVPSVSSFLGLSDERQPYRDALLVQRLLNKRRANSLVMVASGSMQLPTASSSTTVASDARSDYRPQSPSSTCTGIASGVFPSERDASGGLHQVIIQEDGELSMSFLPAASDLNSQTQAPKSQSQPQLQPQETLQSADGAPASPFLVPNAEALQLLSGREEGRAQARSMSNLPAPSQLPPPRTAAASLDLSGAAAACAASAAAAALPLRSKGSPLQAPPLGPPQHPGMMWLEGSGRGSCDLRRTGAPALPGGAAATGPEPPPPPAVLALYLASTEGVPRAILEQVAEETRHLLQVLHRPFCAALYGPALSAEWACLAGMILGSSPAGPTGPRTGSTGAQQGPPALSRRGSSHSMQVPSARFGPAAGPAQPGPPRPVQAQAGGSGAGGSGAASNGLLNFGASSGWPSEQSYGGSGARTAGRGTCQLASALTWGSCSEWPEEPGGVSVMIEALPAATGDTLDMLINSMRDAIDTVRHQRAPEASASSQTDMYALRLMRLIGRGGQGMVFQGELHNRVVAVKLIPTAEEPDPADPTALASPAAGAFTSESLSGAFPVAGSGEGPANPPATHVRDPHGPGPARGPPGPPLTAAQLLLRDQQRCHKRWLARDALEVAVTSSISHPNVVQVLSFYTDVMVAEHKGERGRLRLVPRGMICPDSKGLSNTAILMEYCDGGTLKHAIDSGRFSLLGAPSQEPSASVGGAPPPSHPYARLPLVCLLTSLLEVASGLRHLHDCGIAHCDLKPANVLLRSCATDARGWTCRLSDFGCARLLSDVDPGSGRPVFHSIQPVGSLAYLAPEAMSRDATLDASIDVYSFGIMMWECAMGQLPYAHVSCSQMPGLCWVQNPQRRPSAATLVQALQRMLRAALDGACAGAQHACRAAAHAAASAAANAAQ</sequence>
<feature type="compositionally biased region" description="Low complexity" evidence="1">
    <location>
        <begin position="545"/>
        <end position="554"/>
    </location>
</feature>
<feature type="compositionally biased region" description="Pro residues" evidence="1">
    <location>
        <begin position="774"/>
        <end position="783"/>
    </location>
</feature>
<dbReference type="InterPro" id="IPR011009">
    <property type="entry name" value="Kinase-like_dom_sf"/>
</dbReference>
<dbReference type="SMART" id="SM00220">
    <property type="entry name" value="S_TKc"/>
    <property type="match status" value="1"/>
</dbReference>
<proteinExistence type="predicted"/>
<feature type="compositionally biased region" description="Low complexity" evidence="1">
    <location>
        <begin position="803"/>
        <end position="815"/>
    </location>
</feature>